<accession>A0A5C5Q1K6</accession>
<feature type="transmembrane region" description="Helical" evidence="1">
    <location>
        <begin position="72"/>
        <end position="93"/>
    </location>
</feature>
<organism evidence="2 3">
    <name type="scientific">Pseudomonas extremaustralis</name>
    <dbReference type="NCBI Taxonomy" id="359110"/>
    <lineage>
        <taxon>Bacteria</taxon>
        <taxon>Pseudomonadati</taxon>
        <taxon>Pseudomonadota</taxon>
        <taxon>Gammaproteobacteria</taxon>
        <taxon>Pseudomonadales</taxon>
        <taxon>Pseudomonadaceae</taxon>
        <taxon>Pseudomonas</taxon>
    </lineage>
</organism>
<name>A0A5C5Q1K6_9PSED</name>
<comment type="caution">
    <text evidence="2">The sequence shown here is derived from an EMBL/GenBank/DDBJ whole genome shotgun (WGS) entry which is preliminary data.</text>
</comment>
<evidence type="ECO:0000256" key="1">
    <source>
        <dbReference type="SAM" id="Phobius"/>
    </source>
</evidence>
<keyword evidence="1" id="KW-0472">Membrane</keyword>
<sequence length="135" mass="15424">MTYLKYFKGAVWAPAIILPVLLVADALLPPVTRFVAGEQFFQMYVLAFGVAGCFVFALWASRIINKKTEAEVARLVWFAPIVFIPFYGVPWILYGVIYLVAGDVFGLGLMVYWLGFIPYFLIVGYFFRLQQELFI</sequence>
<dbReference type="OrthoDB" id="6914924at2"/>
<protein>
    <submittedName>
        <fullName evidence="2">Uncharacterized protein</fullName>
    </submittedName>
</protein>
<reference evidence="2 3" key="1">
    <citation type="submission" date="2019-06" db="EMBL/GenBank/DDBJ databases">
        <title>Pseudomonas bimorpha sp. nov. isolated from bovine raw milk and skim milk concentrate.</title>
        <authorList>
            <person name="Hofmann K."/>
            <person name="Huptas C."/>
            <person name="Doll E."/>
            <person name="Scherer S."/>
            <person name="Wenning M."/>
        </authorList>
    </citation>
    <scope>NUCLEOTIDE SEQUENCE [LARGE SCALE GENOMIC DNA]</scope>
    <source>
        <strain evidence="2 3">DSM 17835</strain>
    </source>
</reference>
<feature type="transmembrane region" description="Helical" evidence="1">
    <location>
        <begin position="40"/>
        <end position="60"/>
    </location>
</feature>
<evidence type="ECO:0000313" key="3">
    <source>
        <dbReference type="Proteomes" id="UP000317951"/>
    </source>
</evidence>
<dbReference type="RefSeq" id="WP_010565813.1">
    <property type="nucleotide sequence ID" value="NZ_LT629689.1"/>
</dbReference>
<gene>
    <name evidence="2" type="ORF">FIV36_29930</name>
</gene>
<dbReference type="AlphaFoldDB" id="A0A5C5Q1K6"/>
<dbReference type="Proteomes" id="UP000317951">
    <property type="component" value="Unassembled WGS sequence"/>
</dbReference>
<evidence type="ECO:0000313" key="2">
    <source>
        <dbReference type="EMBL" id="TWR98162.1"/>
    </source>
</evidence>
<keyword evidence="1" id="KW-0812">Transmembrane</keyword>
<dbReference type="GeneID" id="78552274"/>
<dbReference type="EMBL" id="VFET01000047">
    <property type="protein sequence ID" value="TWR98162.1"/>
    <property type="molecule type" value="Genomic_DNA"/>
</dbReference>
<keyword evidence="1" id="KW-1133">Transmembrane helix</keyword>
<feature type="transmembrane region" description="Helical" evidence="1">
    <location>
        <begin position="105"/>
        <end position="127"/>
    </location>
</feature>
<proteinExistence type="predicted"/>
<feature type="transmembrane region" description="Helical" evidence="1">
    <location>
        <begin position="9"/>
        <end position="28"/>
    </location>
</feature>